<evidence type="ECO:0000313" key="4">
    <source>
        <dbReference type="Proteomes" id="UP000321638"/>
    </source>
</evidence>
<reference evidence="3 4" key="1">
    <citation type="submission" date="2019-06" db="EMBL/GenBank/DDBJ databases">
        <title>New taxonomy in bacterial strain CC-CFT640, isolated from vineyard.</title>
        <authorList>
            <person name="Lin S.-Y."/>
            <person name="Tsai C.-F."/>
            <person name="Young C.-C."/>
        </authorList>
    </citation>
    <scope>NUCLEOTIDE SEQUENCE [LARGE SCALE GENOMIC DNA]</scope>
    <source>
        <strain evidence="3 4">CC-CFT640</strain>
    </source>
</reference>
<dbReference type="SUPFAM" id="SSF55347">
    <property type="entry name" value="Glyceraldehyde-3-phosphate dehydrogenase-like, C-terminal domain"/>
    <property type="match status" value="1"/>
</dbReference>
<dbReference type="GO" id="GO:0000166">
    <property type="term" value="F:nucleotide binding"/>
    <property type="evidence" value="ECO:0007669"/>
    <property type="project" value="InterPro"/>
</dbReference>
<dbReference type="SUPFAM" id="SSF51735">
    <property type="entry name" value="NAD(P)-binding Rossmann-fold domains"/>
    <property type="match status" value="1"/>
</dbReference>
<feature type="domain" description="Gfo/Idh/MocA-like oxidoreductase N-terminal" evidence="1">
    <location>
        <begin position="5"/>
        <end position="121"/>
    </location>
</feature>
<dbReference type="InterPro" id="IPR055170">
    <property type="entry name" value="GFO_IDH_MocA-like_dom"/>
</dbReference>
<dbReference type="OrthoDB" id="9792935at2"/>
<protein>
    <submittedName>
        <fullName evidence="3">Gfo/Idh/MocA family oxidoreductase</fullName>
    </submittedName>
</protein>
<sequence>MSKPLRVGIVGLGRIFDLNGLGYIGHPEVEVVGLCDVREDTVASRQALFPGARGVTRYEDLLGLDLDLVDILSPHPLHEQMAVAALEAGAHVSVQKPMAMTTGECDAMIAAATRTGKRLKVFENFVFYPPLVKARELLLSGAIGAPRHFRMKVVIGDRSGAWHVPPETNAWRHDIAAKGRGGPLVFDHGHHMMAVALWLFGDVRDCFAQIEETPMPAGYATDAPSTLVWRHREPAIHGMWDVSLALQMKVRTDYYASHEQFEIQGERGLITVNRCSDRLLDEPVLTLYCDGEVRAWHNIEDDWGESFRRSTLHFIDVLKGRADQQILTGEEGRRVVELFDMFDRSSREARRVTHPDLER</sequence>
<dbReference type="InterPro" id="IPR051317">
    <property type="entry name" value="Gfo/Idh/MocA_oxidoreduct"/>
</dbReference>
<dbReference type="Pfam" id="PF22725">
    <property type="entry name" value="GFO_IDH_MocA_C3"/>
    <property type="match status" value="1"/>
</dbReference>
<dbReference type="EMBL" id="VDUZ01000051">
    <property type="protein sequence ID" value="TXL70909.1"/>
    <property type="molecule type" value="Genomic_DNA"/>
</dbReference>
<dbReference type="Proteomes" id="UP000321638">
    <property type="component" value="Unassembled WGS sequence"/>
</dbReference>
<evidence type="ECO:0000259" key="2">
    <source>
        <dbReference type="Pfam" id="PF22725"/>
    </source>
</evidence>
<organism evidence="3 4">
    <name type="scientific">Vineibacter terrae</name>
    <dbReference type="NCBI Taxonomy" id="2586908"/>
    <lineage>
        <taxon>Bacteria</taxon>
        <taxon>Pseudomonadati</taxon>
        <taxon>Pseudomonadota</taxon>
        <taxon>Alphaproteobacteria</taxon>
        <taxon>Hyphomicrobiales</taxon>
        <taxon>Vineibacter</taxon>
    </lineage>
</organism>
<evidence type="ECO:0000259" key="1">
    <source>
        <dbReference type="Pfam" id="PF01408"/>
    </source>
</evidence>
<comment type="caution">
    <text evidence="3">The sequence shown here is derived from an EMBL/GenBank/DDBJ whole genome shotgun (WGS) entry which is preliminary data.</text>
</comment>
<dbReference type="PANTHER" id="PTHR43708">
    <property type="entry name" value="CONSERVED EXPRESSED OXIDOREDUCTASE (EUROFUNG)"/>
    <property type="match status" value="1"/>
</dbReference>
<name>A0A5C8PAS8_9HYPH</name>
<dbReference type="Gene3D" id="3.30.360.10">
    <property type="entry name" value="Dihydrodipicolinate Reductase, domain 2"/>
    <property type="match status" value="1"/>
</dbReference>
<accession>A0A5C8PAS8</accession>
<feature type="domain" description="GFO/IDH/MocA-like oxidoreductase" evidence="2">
    <location>
        <begin position="133"/>
        <end position="270"/>
    </location>
</feature>
<dbReference type="InterPro" id="IPR036291">
    <property type="entry name" value="NAD(P)-bd_dom_sf"/>
</dbReference>
<keyword evidence="4" id="KW-1185">Reference proteome</keyword>
<gene>
    <name evidence="3" type="ORF">FHP25_32290</name>
</gene>
<dbReference type="Gene3D" id="3.40.50.720">
    <property type="entry name" value="NAD(P)-binding Rossmann-like Domain"/>
    <property type="match status" value="1"/>
</dbReference>
<dbReference type="Pfam" id="PF01408">
    <property type="entry name" value="GFO_IDH_MocA"/>
    <property type="match status" value="1"/>
</dbReference>
<dbReference type="RefSeq" id="WP_147851134.1">
    <property type="nucleotide sequence ID" value="NZ_VDUZ01000051.1"/>
</dbReference>
<evidence type="ECO:0000313" key="3">
    <source>
        <dbReference type="EMBL" id="TXL70909.1"/>
    </source>
</evidence>
<dbReference type="PANTHER" id="PTHR43708:SF8">
    <property type="entry name" value="OXIDOREDUCTASE"/>
    <property type="match status" value="1"/>
</dbReference>
<dbReference type="AlphaFoldDB" id="A0A5C8PAS8"/>
<dbReference type="InterPro" id="IPR000683">
    <property type="entry name" value="Gfo/Idh/MocA-like_OxRdtase_N"/>
</dbReference>
<proteinExistence type="predicted"/>